<name>A0A7J3I7D4_9CREN</name>
<proteinExistence type="predicted"/>
<feature type="transmembrane region" description="Helical" evidence="1">
    <location>
        <begin position="62"/>
        <end position="81"/>
    </location>
</feature>
<evidence type="ECO:0000313" key="2">
    <source>
        <dbReference type="EMBL" id="HGN36511.1"/>
    </source>
</evidence>
<dbReference type="EMBL" id="DTBZ01000095">
    <property type="protein sequence ID" value="HGQ18315.1"/>
    <property type="molecule type" value="Genomic_DNA"/>
</dbReference>
<feature type="transmembrane region" description="Helical" evidence="1">
    <location>
        <begin position="137"/>
        <end position="161"/>
    </location>
</feature>
<comment type="caution">
    <text evidence="2">The sequence shown here is derived from an EMBL/GenBank/DDBJ whole genome shotgun (WGS) entry which is preliminary data.</text>
</comment>
<evidence type="ECO:0000313" key="3">
    <source>
        <dbReference type="EMBL" id="HGQ18315.1"/>
    </source>
</evidence>
<feature type="transmembrane region" description="Helical" evidence="1">
    <location>
        <begin position="182"/>
        <end position="200"/>
    </location>
</feature>
<sequence>MVLSSLHSSVVYLIFISVFLIYAMLLIGFNLIVLVVAITFIYVSVNHRSVCRVVYLQNVNTIAIDFCGCLLPFIASLIIALSSSIDIKLFTILLSLSTMIASINTVLSSRSIIVNIFRYSISLFLVSVVLFQSNNYYFYALPLITVMGIIIGSDILPYIFIHPGLKKLRKTLVIGGAKALDAINISTILVMLMAATYIAISRII</sequence>
<gene>
    <name evidence="2" type="ORF">ENT87_03055</name>
    <name evidence="3" type="ORF">ENU30_05005</name>
</gene>
<keyword evidence="1" id="KW-0472">Membrane</keyword>
<feature type="transmembrane region" description="Helical" evidence="1">
    <location>
        <begin position="112"/>
        <end position="131"/>
    </location>
</feature>
<evidence type="ECO:0008006" key="4">
    <source>
        <dbReference type="Google" id="ProtNLM"/>
    </source>
</evidence>
<keyword evidence="1" id="KW-1133">Transmembrane helix</keyword>
<dbReference type="AlphaFoldDB" id="A0A7J3I7D4"/>
<organism evidence="2">
    <name type="scientific">Ignisphaera aggregans</name>
    <dbReference type="NCBI Taxonomy" id="334771"/>
    <lineage>
        <taxon>Archaea</taxon>
        <taxon>Thermoproteota</taxon>
        <taxon>Thermoprotei</taxon>
        <taxon>Desulfurococcales</taxon>
        <taxon>Desulfurococcaceae</taxon>
        <taxon>Ignisphaera</taxon>
    </lineage>
</organism>
<accession>A0A7J3I7D4</accession>
<keyword evidence="1" id="KW-0812">Transmembrane</keyword>
<reference evidence="2" key="1">
    <citation type="journal article" date="2020" name="mSystems">
        <title>Genome- and Community-Level Interaction Insights into Carbon Utilization and Element Cycling Functions of Hydrothermarchaeota in Hydrothermal Sediment.</title>
        <authorList>
            <person name="Zhou Z."/>
            <person name="Liu Y."/>
            <person name="Xu W."/>
            <person name="Pan J."/>
            <person name="Luo Z.H."/>
            <person name="Li M."/>
        </authorList>
    </citation>
    <scope>NUCLEOTIDE SEQUENCE [LARGE SCALE GENOMIC DNA]</scope>
    <source>
        <strain evidence="2">SpSt-618</strain>
        <strain evidence="3">SpSt-657</strain>
    </source>
</reference>
<protein>
    <recommendedName>
        <fullName evidence="4">DUF1614 domain-containing protein</fullName>
    </recommendedName>
</protein>
<feature type="transmembrane region" description="Helical" evidence="1">
    <location>
        <begin position="87"/>
        <end position="107"/>
    </location>
</feature>
<dbReference type="EMBL" id="DTAI01000083">
    <property type="protein sequence ID" value="HGN36511.1"/>
    <property type="molecule type" value="Genomic_DNA"/>
</dbReference>
<evidence type="ECO:0000256" key="1">
    <source>
        <dbReference type="SAM" id="Phobius"/>
    </source>
</evidence>
<feature type="transmembrane region" description="Helical" evidence="1">
    <location>
        <begin position="12"/>
        <end position="42"/>
    </location>
</feature>